<comment type="caution">
    <text evidence="1">The sequence shown here is derived from an EMBL/GenBank/DDBJ whole genome shotgun (WGS) entry which is preliminary data.</text>
</comment>
<organism evidence="1 2">
    <name type="scientific">Camellia lanceoleosa</name>
    <dbReference type="NCBI Taxonomy" id="1840588"/>
    <lineage>
        <taxon>Eukaryota</taxon>
        <taxon>Viridiplantae</taxon>
        <taxon>Streptophyta</taxon>
        <taxon>Embryophyta</taxon>
        <taxon>Tracheophyta</taxon>
        <taxon>Spermatophyta</taxon>
        <taxon>Magnoliopsida</taxon>
        <taxon>eudicotyledons</taxon>
        <taxon>Gunneridae</taxon>
        <taxon>Pentapetalae</taxon>
        <taxon>asterids</taxon>
        <taxon>Ericales</taxon>
        <taxon>Theaceae</taxon>
        <taxon>Camellia</taxon>
    </lineage>
</organism>
<evidence type="ECO:0000313" key="1">
    <source>
        <dbReference type="EMBL" id="KAI8020441.1"/>
    </source>
</evidence>
<dbReference type="EMBL" id="CM045759">
    <property type="protein sequence ID" value="KAI8020441.1"/>
    <property type="molecule type" value="Genomic_DNA"/>
</dbReference>
<dbReference type="Proteomes" id="UP001060215">
    <property type="component" value="Chromosome 2"/>
</dbReference>
<proteinExistence type="predicted"/>
<name>A0ACC0I801_9ERIC</name>
<accession>A0ACC0I801</accession>
<keyword evidence="2" id="KW-1185">Reference proteome</keyword>
<gene>
    <name evidence="1" type="ORF">LOK49_LG04G03737</name>
</gene>
<protein>
    <submittedName>
        <fullName evidence="1">Uncharacterized protein</fullName>
    </submittedName>
</protein>
<sequence length="180" mass="20567">MEITAKEKNKEDHLTAVWFALIAAGTAALVVCLQRAAVVEQWRVWVFLALNLLLLAILFTSSTRTATSWVNNNDTSVPSDEASEESNTEAQHKINGSKIGRKQCRRRVMSADEDERDEDDDDDNDDDDAKLTHQLSKEELNERVEAFIAMFRRQLVSDAKDRSRFRFSSGPRLSQHCLYY</sequence>
<evidence type="ECO:0000313" key="2">
    <source>
        <dbReference type="Proteomes" id="UP001060215"/>
    </source>
</evidence>
<reference evidence="1 2" key="1">
    <citation type="journal article" date="2022" name="Plant J.">
        <title>Chromosome-level genome of Camellia lanceoleosa provides a valuable resource for understanding genome evolution and self-incompatibility.</title>
        <authorList>
            <person name="Gong W."/>
            <person name="Xiao S."/>
            <person name="Wang L."/>
            <person name="Liao Z."/>
            <person name="Chang Y."/>
            <person name="Mo W."/>
            <person name="Hu G."/>
            <person name="Li W."/>
            <person name="Zhao G."/>
            <person name="Zhu H."/>
            <person name="Hu X."/>
            <person name="Ji K."/>
            <person name="Xiang X."/>
            <person name="Song Q."/>
            <person name="Yuan D."/>
            <person name="Jin S."/>
            <person name="Zhang L."/>
        </authorList>
    </citation>
    <scope>NUCLEOTIDE SEQUENCE [LARGE SCALE GENOMIC DNA]</scope>
    <source>
        <strain evidence="1">SQ_2022a</strain>
    </source>
</reference>